<evidence type="ECO:0000256" key="3">
    <source>
        <dbReference type="ARBA" id="ARBA00022989"/>
    </source>
</evidence>
<dbReference type="Proteomes" id="UP000285146">
    <property type="component" value="Unassembled WGS sequence"/>
</dbReference>
<reference evidence="9 10" key="1">
    <citation type="submission" date="2015-09" db="EMBL/GenBank/DDBJ databases">
        <title>Host preference determinants of Valsa canker pathogens revealed by comparative genomics.</title>
        <authorList>
            <person name="Yin Z."/>
            <person name="Huang L."/>
        </authorList>
    </citation>
    <scope>NUCLEOTIDE SEQUENCE [LARGE SCALE GENOMIC DNA]</scope>
    <source>
        <strain evidence="9 10">SXYLt</strain>
    </source>
</reference>
<comment type="caution">
    <text evidence="9">The sequence shown here is derived from an EMBL/GenBank/DDBJ whole genome shotgun (WGS) entry which is preliminary data.</text>
</comment>
<dbReference type="InParanoid" id="A0A423VVG6"/>
<dbReference type="OrthoDB" id="3529975at2759"/>
<dbReference type="InterPro" id="IPR049326">
    <property type="entry name" value="Rhodopsin_dom_fungi"/>
</dbReference>
<evidence type="ECO:0000256" key="2">
    <source>
        <dbReference type="ARBA" id="ARBA00022692"/>
    </source>
</evidence>
<evidence type="ECO:0000256" key="4">
    <source>
        <dbReference type="ARBA" id="ARBA00023136"/>
    </source>
</evidence>
<evidence type="ECO:0000256" key="1">
    <source>
        <dbReference type="ARBA" id="ARBA00004141"/>
    </source>
</evidence>
<dbReference type="EMBL" id="LKEB01000073">
    <property type="protein sequence ID" value="ROV95056.1"/>
    <property type="molecule type" value="Genomic_DNA"/>
</dbReference>
<feature type="region of interest" description="Disordered" evidence="6">
    <location>
        <begin position="152"/>
        <end position="175"/>
    </location>
</feature>
<feature type="transmembrane region" description="Helical" evidence="7">
    <location>
        <begin position="32"/>
        <end position="50"/>
    </location>
</feature>
<organism evidence="9 10">
    <name type="scientific">Cytospora leucostoma</name>
    <dbReference type="NCBI Taxonomy" id="1230097"/>
    <lineage>
        <taxon>Eukaryota</taxon>
        <taxon>Fungi</taxon>
        <taxon>Dikarya</taxon>
        <taxon>Ascomycota</taxon>
        <taxon>Pezizomycotina</taxon>
        <taxon>Sordariomycetes</taxon>
        <taxon>Sordariomycetidae</taxon>
        <taxon>Diaporthales</taxon>
        <taxon>Cytosporaceae</taxon>
        <taxon>Cytospora</taxon>
    </lineage>
</organism>
<comment type="similarity">
    <text evidence="5">Belongs to the SAT4 family.</text>
</comment>
<keyword evidence="3 7" id="KW-1133">Transmembrane helix</keyword>
<keyword evidence="4 7" id="KW-0472">Membrane</keyword>
<dbReference type="PANTHER" id="PTHR33048">
    <property type="entry name" value="PTH11-LIKE INTEGRAL MEMBRANE PROTEIN (AFU_ORTHOLOGUE AFUA_5G11245)"/>
    <property type="match status" value="1"/>
</dbReference>
<gene>
    <name evidence="9" type="ORF">VPNG_09456</name>
</gene>
<feature type="domain" description="Rhodopsin" evidence="8">
    <location>
        <begin position="2"/>
        <end position="95"/>
    </location>
</feature>
<keyword evidence="10" id="KW-1185">Reference proteome</keyword>
<protein>
    <recommendedName>
        <fullName evidence="8">Rhodopsin domain-containing protein</fullName>
    </recommendedName>
</protein>
<name>A0A423VVG6_9PEZI</name>
<dbReference type="PANTHER" id="PTHR33048:SF161">
    <property type="entry name" value="INTEGRAL MEMBRANE PROTEIN"/>
    <property type="match status" value="1"/>
</dbReference>
<evidence type="ECO:0000259" key="8">
    <source>
        <dbReference type="Pfam" id="PF20684"/>
    </source>
</evidence>
<proteinExistence type="inferred from homology"/>
<dbReference type="STRING" id="1230097.A0A423VVG6"/>
<evidence type="ECO:0000313" key="9">
    <source>
        <dbReference type="EMBL" id="ROV95056.1"/>
    </source>
</evidence>
<evidence type="ECO:0000256" key="7">
    <source>
        <dbReference type="SAM" id="Phobius"/>
    </source>
</evidence>
<dbReference type="GO" id="GO:0016020">
    <property type="term" value="C:membrane"/>
    <property type="evidence" value="ECO:0007669"/>
    <property type="project" value="UniProtKB-SubCell"/>
</dbReference>
<evidence type="ECO:0000313" key="10">
    <source>
        <dbReference type="Proteomes" id="UP000285146"/>
    </source>
</evidence>
<feature type="transmembrane region" description="Helical" evidence="7">
    <location>
        <begin position="6"/>
        <end position="23"/>
    </location>
</feature>
<accession>A0A423VVG6</accession>
<dbReference type="AlphaFoldDB" id="A0A423VVG6"/>
<dbReference type="InterPro" id="IPR052337">
    <property type="entry name" value="SAT4-like"/>
</dbReference>
<sequence length="200" mass="22303">MGLFNCITNVVIMLVPLHSIWTLKKVSVSTRLGLSAIFLLSLIVTVVSAIRIDAMVNTVDASELAHAMDLANFLTNLEVNLSIICNSLPMLIPLYATWKHRRCDGDGEDEYVSRIRGASTSRQHDFLVQDLTNGLPLETIYGKNNIHFTATVGRGEPRSSGNEQSDEDNWDSESTRRLPWNAQAITIETKWSITEETAKQ</sequence>
<dbReference type="Pfam" id="PF20684">
    <property type="entry name" value="Fung_rhodopsin"/>
    <property type="match status" value="1"/>
</dbReference>
<keyword evidence="2 7" id="KW-0812">Transmembrane</keyword>
<evidence type="ECO:0000256" key="6">
    <source>
        <dbReference type="SAM" id="MobiDB-lite"/>
    </source>
</evidence>
<evidence type="ECO:0000256" key="5">
    <source>
        <dbReference type="ARBA" id="ARBA00038359"/>
    </source>
</evidence>
<comment type="subcellular location">
    <subcellularLocation>
        <location evidence="1">Membrane</location>
        <topology evidence="1">Multi-pass membrane protein</topology>
    </subcellularLocation>
</comment>